<dbReference type="InterPro" id="IPR033412">
    <property type="entry name" value="PFOR_II"/>
</dbReference>
<evidence type="ECO:0000256" key="2">
    <source>
        <dbReference type="ARBA" id="ARBA00052359"/>
    </source>
</evidence>
<dbReference type="FunFam" id="3.40.50.970:FF:000022">
    <property type="entry name" value="2-oxoglutarate ferredoxin oxidoreductase alpha subunit"/>
    <property type="match status" value="1"/>
</dbReference>
<dbReference type="EC" id="1.2.7.3" evidence="4"/>
<dbReference type="SUPFAM" id="SSF52518">
    <property type="entry name" value="Thiamin diphosphate-binding fold (THDP-binding)"/>
    <property type="match status" value="1"/>
</dbReference>
<dbReference type="GO" id="GO:0047553">
    <property type="term" value="F:2-oxoglutarate synthase activity"/>
    <property type="evidence" value="ECO:0007669"/>
    <property type="project" value="UniProtKB-EC"/>
</dbReference>
<dbReference type="GO" id="GO:0006082">
    <property type="term" value="P:organic acid metabolic process"/>
    <property type="evidence" value="ECO:0007669"/>
    <property type="project" value="UniProtKB-ARBA"/>
</dbReference>
<dbReference type="EMBL" id="CP006019">
    <property type="protein sequence ID" value="AIF69530.1"/>
    <property type="molecule type" value="Genomic_DNA"/>
</dbReference>
<dbReference type="GO" id="GO:0006979">
    <property type="term" value="P:response to oxidative stress"/>
    <property type="evidence" value="ECO:0007669"/>
    <property type="project" value="TreeGrafter"/>
</dbReference>
<dbReference type="HOGENOM" id="CLU_017038_0_1_2"/>
<evidence type="ECO:0000259" key="9">
    <source>
        <dbReference type="Pfam" id="PF17147"/>
    </source>
</evidence>
<comment type="subunit">
    <text evidence="3">Heterotetramer of the KorA, KorB, KorC and KorD subunits.</text>
</comment>
<dbReference type="Gene3D" id="3.40.50.970">
    <property type="match status" value="1"/>
</dbReference>
<keyword evidence="11" id="KW-1185">Reference proteome</keyword>
<proteinExistence type="predicted"/>
<sequence>MIIRGDEPEQIELLKKLYPKGNYFMQGDEAIAYGALFAGCRFYAGYPITPASEIAETMARELPKVKGYYIQMEDEIASIAAVVGASWTGLKSMTATSGPGFSLMQENLGLAIMTETPLVLVDVQRSGPSTGQATKGAQGDFFQARWGTHGDHPIIAISPTSVEDSFWETIRAFNLSEKFRIPVVLLADGVIGHTREQIRLPDPEDVEILYRKLPKNEEEAKYPFGDVHGDLIPPMPLFGKGYFTHVTGSTHKETGLRDVYTPEVHNRLVRRLHDKIEKHRAEIEKWEEYYTEDAEILVVSWGVSARPSLGAVLKAREEGINVGLFVPKTMHPFPEKRIKELGKQVRAILVPEMNLGQIILEIQRFVNDDVVLKGVNKIGGVPLTVQEILKEIKELSSAERSRHRSAD</sequence>
<evidence type="ECO:0000259" key="8">
    <source>
        <dbReference type="Pfam" id="PF01855"/>
    </source>
</evidence>
<organism evidence="10 11">
    <name type="scientific">Palaeococcus pacificus DY20341</name>
    <dbReference type="NCBI Taxonomy" id="1343739"/>
    <lineage>
        <taxon>Archaea</taxon>
        <taxon>Methanobacteriati</taxon>
        <taxon>Methanobacteriota</taxon>
        <taxon>Thermococci</taxon>
        <taxon>Thermococcales</taxon>
        <taxon>Thermococcaceae</taxon>
        <taxon>Palaeococcus</taxon>
    </lineage>
</organism>
<dbReference type="OrthoDB" id="31112at2157"/>
<evidence type="ECO:0000256" key="4">
    <source>
        <dbReference type="ARBA" id="ARBA00066947"/>
    </source>
</evidence>
<protein>
    <recommendedName>
        <fullName evidence="5">2-oxoglutarate synthase subunit KorA</fullName>
        <ecNumber evidence="4">1.2.7.3</ecNumber>
    </recommendedName>
    <alternativeName>
        <fullName evidence="7">2-ketoglutarate oxidoreductase alpha chain</fullName>
    </alternativeName>
    <alternativeName>
        <fullName evidence="6">2-oxoglutarate-ferredoxin oxidoreductase subunit alpha</fullName>
    </alternativeName>
</protein>
<dbReference type="InterPro" id="IPR029061">
    <property type="entry name" value="THDP-binding"/>
</dbReference>
<dbReference type="AlphaFoldDB" id="A0A075LRY7"/>
<dbReference type="KEGG" id="ppac:PAP_05650"/>
<accession>A0A075LRY7</accession>
<reference evidence="11" key="1">
    <citation type="submission" date="2013-06" db="EMBL/GenBank/DDBJ databases">
        <title>Complete Genome Sequence of Hyperthermophilic Palaeococcus pacificus DY20341T, Isolated from a Deep-Sea Hydrothermal Sediments.</title>
        <authorList>
            <person name="Zeng X."/>
            <person name="Shao Z."/>
        </authorList>
    </citation>
    <scope>NUCLEOTIDE SEQUENCE [LARGE SCALE GENOMIC DNA]</scope>
    <source>
        <strain evidence="11">DY20341</strain>
    </source>
</reference>
<dbReference type="STRING" id="1343739.PAP_05650"/>
<dbReference type="PANTHER" id="PTHR32154:SF14">
    <property type="entry name" value="2-OXOGLUTARATE SYNTHASE SUBUNIT KORA"/>
    <property type="match status" value="1"/>
</dbReference>
<dbReference type="PANTHER" id="PTHR32154">
    <property type="entry name" value="PYRUVATE-FLAVODOXIN OXIDOREDUCTASE-RELATED"/>
    <property type="match status" value="1"/>
</dbReference>
<feature type="domain" description="Pyruvate flavodoxin/ferredoxin oxidoreductase pyrimidine binding" evidence="8">
    <location>
        <begin position="34"/>
        <end position="270"/>
    </location>
</feature>
<evidence type="ECO:0000256" key="3">
    <source>
        <dbReference type="ARBA" id="ARBA00064882"/>
    </source>
</evidence>
<name>A0A075LRY7_9EURY</name>
<comment type="catalytic activity">
    <reaction evidence="2">
        <text>2 oxidized [2Fe-2S]-[ferredoxin] + 2-oxoglutarate + CoA = succinyl-CoA + 2 reduced [2Fe-2S]-[ferredoxin] + CO2 + H(+)</text>
        <dbReference type="Rhea" id="RHEA:17297"/>
        <dbReference type="Rhea" id="RHEA-COMP:10000"/>
        <dbReference type="Rhea" id="RHEA-COMP:10001"/>
        <dbReference type="ChEBI" id="CHEBI:15378"/>
        <dbReference type="ChEBI" id="CHEBI:16526"/>
        <dbReference type="ChEBI" id="CHEBI:16810"/>
        <dbReference type="ChEBI" id="CHEBI:33737"/>
        <dbReference type="ChEBI" id="CHEBI:33738"/>
        <dbReference type="ChEBI" id="CHEBI:57287"/>
        <dbReference type="ChEBI" id="CHEBI:57292"/>
        <dbReference type="EC" id="1.2.7.3"/>
    </reaction>
</comment>
<evidence type="ECO:0000256" key="1">
    <source>
        <dbReference type="ARBA" id="ARBA00023002"/>
    </source>
</evidence>
<evidence type="ECO:0000256" key="7">
    <source>
        <dbReference type="ARBA" id="ARBA00079587"/>
    </source>
</evidence>
<evidence type="ECO:0000313" key="10">
    <source>
        <dbReference type="EMBL" id="AIF69530.1"/>
    </source>
</evidence>
<dbReference type="GeneID" id="24842253"/>
<dbReference type="Gene3D" id="3.40.50.920">
    <property type="match status" value="1"/>
</dbReference>
<dbReference type="SUPFAM" id="SSF52922">
    <property type="entry name" value="TK C-terminal domain-like"/>
    <property type="match status" value="1"/>
</dbReference>
<dbReference type="CDD" id="cd07034">
    <property type="entry name" value="TPP_PYR_PFOR_IOR-alpha_like"/>
    <property type="match status" value="1"/>
</dbReference>
<dbReference type="NCBIfam" id="NF006412">
    <property type="entry name" value="PRK08659.1"/>
    <property type="match status" value="1"/>
</dbReference>
<evidence type="ECO:0000313" key="11">
    <source>
        <dbReference type="Proteomes" id="UP000027981"/>
    </source>
</evidence>
<reference evidence="10 11" key="2">
    <citation type="journal article" date="2015" name="Genome Announc.">
        <title>Complete Genome Sequence of Hyperthermophilic Piezophilic Archaeon Palaeococcus pacificus DY20341T, Isolated from Deep-Sea Hydrothermal Sediments.</title>
        <authorList>
            <person name="Zeng X."/>
            <person name="Jebbar M."/>
            <person name="Shao Z."/>
        </authorList>
    </citation>
    <scope>NUCLEOTIDE SEQUENCE [LARGE SCALE GENOMIC DNA]</scope>
    <source>
        <strain evidence="10 11">DY20341</strain>
    </source>
</reference>
<dbReference type="Pfam" id="PF17147">
    <property type="entry name" value="PFOR_II"/>
    <property type="match status" value="1"/>
</dbReference>
<dbReference type="GO" id="GO:0044272">
    <property type="term" value="P:sulfur compound biosynthetic process"/>
    <property type="evidence" value="ECO:0007669"/>
    <property type="project" value="UniProtKB-ARBA"/>
</dbReference>
<dbReference type="FunFam" id="3.40.50.920:FF:000013">
    <property type="entry name" value="Ferredoxin oxidoreductase alpha subunit"/>
    <property type="match status" value="1"/>
</dbReference>
<dbReference type="InterPro" id="IPR050722">
    <property type="entry name" value="Pyruvate:ferred/Flavod_OxRd"/>
</dbReference>
<dbReference type="RefSeq" id="WP_048165078.1">
    <property type="nucleotide sequence ID" value="NZ_CP006019.1"/>
</dbReference>
<keyword evidence="1 10" id="KW-0560">Oxidoreductase</keyword>
<feature type="domain" description="Pyruvate:ferredoxin oxidoreductase core" evidence="9">
    <location>
        <begin position="294"/>
        <end position="388"/>
    </location>
</feature>
<dbReference type="Proteomes" id="UP000027981">
    <property type="component" value="Chromosome"/>
</dbReference>
<dbReference type="InterPro" id="IPR009014">
    <property type="entry name" value="Transketo_C/PFOR_II"/>
</dbReference>
<evidence type="ECO:0000256" key="5">
    <source>
        <dbReference type="ARBA" id="ARBA00071398"/>
    </source>
</evidence>
<dbReference type="InterPro" id="IPR002880">
    <property type="entry name" value="Pyrv_Fd/Flavodoxin_OxRdtase_N"/>
</dbReference>
<gene>
    <name evidence="10" type="ORF">PAP_05650</name>
</gene>
<evidence type="ECO:0000256" key="6">
    <source>
        <dbReference type="ARBA" id="ARBA00076968"/>
    </source>
</evidence>
<dbReference type="Pfam" id="PF01855">
    <property type="entry name" value="POR_N"/>
    <property type="match status" value="1"/>
</dbReference>
<dbReference type="eggNOG" id="arCOG01607">
    <property type="taxonomic scope" value="Archaea"/>
</dbReference>